<feature type="DNA-binding region" description="OmpR/PhoB-type" evidence="7">
    <location>
        <begin position="125"/>
        <end position="222"/>
    </location>
</feature>
<protein>
    <submittedName>
        <fullName evidence="10">XRE family transcriptional regulator</fullName>
    </submittedName>
</protein>
<keyword evidence="3" id="KW-0805">Transcription regulation</keyword>
<dbReference type="PANTHER" id="PTHR48111">
    <property type="entry name" value="REGULATOR OF RPOS"/>
    <property type="match status" value="1"/>
</dbReference>
<evidence type="ECO:0000313" key="11">
    <source>
        <dbReference type="Proteomes" id="UP000026739"/>
    </source>
</evidence>
<dbReference type="Gene3D" id="1.10.10.10">
    <property type="entry name" value="Winged helix-like DNA-binding domain superfamily/Winged helix DNA-binding domain"/>
    <property type="match status" value="1"/>
</dbReference>
<dbReference type="Gene3D" id="6.10.250.690">
    <property type="match status" value="1"/>
</dbReference>
<dbReference type="EMBL" id="AZQQ01000096">
    <property type="protein sequence ID" value="KDD66674.1"/>
    <property type="molecule type" value="Genomic_DNA"/>
</dbReference>
<organism evidence="10 11">
    <name type="scientific">Pseudomonas mandelii PD30</name>
    <dbReference type="NCBI Taxonomy" id="1419583"/>
    <lineage>
        <taxon>Bacteria</taxon>
        <taxon>Pseudomonadati</taxon>
        <taxon>Pseudomonadota</taxon>
        <taxon>Gammaproteobacteria</taxon>
        <taxon>Pseudomonadales</taxon>
        <taxon>Pseudomonadaceae</taxon>
        <taxon>Pseudomonas</taxon>
    </lineage>
</organism>
<evidence type="ECO:0000256" key="6">
    <source>
        <dbReference type="PROSITE-ProRule" id="PRU00169"/>
    </source>
</evidence>
<dbReference type="GO" id="GO:0032993">
    <property type="term" value="C:protein-DNA complex"/>
    <property type="evidence" value="ECO:0007669"/>
    <property type="project" value="TreeGrafter"/>
</dbReference>
<dbReference type="InterPro" id="IPR001789">
    <property type="entry name" value="Sig_transdc_resp-reg_receiver"/>
</dbReference>
<dbReference type="SMART" id="SM00862">
    <property type="entry name" value="Trans_reg_C"/>
    <property type="match status" value="1"/>
</dbReference>
<dbReference type="GO" id="GO:0000156">
    <property type="term" value="F:phosphorelay response regulator activity"/>
    <property type="evidence" value="ECO:0007669"/>
    <property type="project" value="TreeGrafter"/>
</dbReference>
<dbReference type="InterPro" id="IPR036388">
    <property type="entry name" value="WH-like_DNA-bd_sf"/>
</dbReference>
<proteinExistence type="predicted"/>
<evidence type="ECO:0000259" key="9">
    <source>
        <dbReference type="PROSITE" id="PS51755"/>
    </source>
</evidence>
<dbReference type="RefSeq" id="WP_033060083.1">
    <property type="nucleotide sequence ID" value="NZ_AZQQ01000096.1"/>
</dbReference>
<dbReference type="SMART" id="SM00448">
    <property type="entry name" value="REC"/>
    <property type="match status" value="1"/>
</dbReference>
<keyword evidence="1 6" id="KW-0597">Phosphoprotein</keyword>
<evidence type="ECO:0000256" key="7">
    <source>
        <dbReference type="PROSITE-ProRule" id="PRU01091"/>
    </source>
</evidence>
<dbReference type="GO" id="GO:0005829">
    <property type="term" value="C:cytosol"/>
    <property type="evidence" value="ECO:0007669"/>
    <property type="project" value="TreeGrafter"/>
</dbReference>
<keyword evidence="4 7" id="KW-0238">DNA-binding</keyword>
<feature type="domain" description="Response regulatory" evidence="8">
    <location>
        <begin position="2"/>
        <end position="117"/>
    </location>
</feature>
<feature type="modified residue" description="4-aspartylphosphate" evidence="6">
    <location>
        <position position="51"/>
    </location>
</feature>
<dbReference type="GO" id="GO:0000976">
    <property type="term" value="F:transcription cis-regulatory region binding"/>
    <property type="evidence" value="ECO:0007669"/>
    <property type="project" value="TreeGrafter"/>
</dbReference>
<evidence type="ECO:0000313" key="10">
    <source>
        <dbReference type="EMBL" id="KDD66674.1"/>
    </source>
</evidence>
<evidence type="ECO:0000256" key="3">
    <source>
        <dbReference type="ARBA" id="ARBA00023015"/>
    </source>
</evidence>
<comment type="caution">
    <text evidence="10">The sequence shown here is derived from an EMBL/GenBank/DDBJ whole genome shotgun (WGS) entry which is preliminary data.</text>
</comment>
<evidence type="ECO:0000259" key="8">
    <source>
        <dbReference type="PROSITE" id="PS50110"/>
    </source>
</evidence>
<reference evidence="10 11" key="1">
    <citation type="submission" date="2013-12" db="EMBL/GenBank/DDBJ databases">
        <authorList>
            <person name="Formusa P.A."/>
            <person name="Habash M."/>
            <person name="Lee H."/>
            <person name="Trevors J.T."/>
        </authorList>
    </citation>
    <scope>NUCLEOTIDE SEQUENCE [LARGE SCALE GENOMIC DNA]</scope>
    <source>
        <strain evidence="10 11">PD30</strain>
    </source>
</reference>
<dbReference type="PANTHER" id="PTHR48111:SF22">
    <property type="entry name" value="REGULATOR OF RPOS"/>
    <property type="match status" value="1"/>
</dbReference>
<dbReference type="Pfam" id="PF00486">
    <property type="entry name" value="Trans_reg_C"/>
    <property type="match status" value="1"/>
</dbReference>
<sequence length="228" mass="25613">MNILIIEDNRDIHDNLMEFFTLKGHYVEGALDGLSGLHLAASKDFDAIVLDVMLPGIDGNQICRSLRENSKSDIAIVMLSARDQLEDRLAGFKVGADDYVTKPFAMSEILARIEAVVSRRAGKMNRTLVVADLKFDLDTLEISRAGIPIKVNPTCMKLLETLMRRSPHVVKRTELEDLIWGRHPTSSDSLRSNIHMLRRALDKAFDEPLLHTVHGIGYKLCARNNTHL</sequence>
<dbReference type="SUPFAM" id="SSF46894">
    <property type="entry name" value="C-terminal effector domain of the bipartite response regulators"/>
    <property type="match status" value="1"/>
</dbReference>
<name>A0A059KY79_9PSED</name>
<feature type="domain" description="OmpR/PhoB-type" evidence="9">
    <location>
        <begin position="125"/>
        <end position="222"/>
    </location>
</feature>
<dbReference type="InterPro" id="IPR011006">
    <property type="entry name" value="CheY-like_superfamily"/>
</dbReference>
<keyword evidence="2" id="KW-0902">Two-component regulatory system</keyword>
<dbReference type="InterPro" id="IPR039420">
    <property type="entry name" value="WalR-like"/>
</dbReference>
<dbReference type="PROSITE" id="PS51755">
    <property type="entry name" value="OMPR_PHOB"/>
    <property type="match status" value="1"/>
</dbReference>
<dbReference type="Gene3D" id="3.40.50.2300">
    <property type="match status" value="1"/>
</dbReference>
<keyword evidence="5" id="KW-0804">Transcription</keyword>
<dbReference type="GO" id="GO:0006355">
    <property type="term" value="P:regulation of DNA-templated transcription"/>
    <property type="evidence" value="ECO:0007669"/>
    <property type="project" value="InterPro"/>
</dbReference>
<dbReference type="SUPFAM" id="SSF52172">
    <property type="entry name" value="CheY-like"/>
    <property type="match status" value="1"/>
</dbReference>
<evidence type="ECO:0000256" key="1">
    <source>
        <dbReference type="ARBA" id="ARBA00022553"/>
    </source>
</evidence>
<accession>A0A059KY79</accession>
<evidence type="ECO:0000256" key="4">
    <source>
        <dbReference type="ARBA" id="ARBA00023125"/>
    </source>
</evidence>
<dbReference type="InterPro" id="IPR016032">
    <property type="entry name" value="Sig_transdc_resp-reg_C-effctor"/>
</dbReference>
<gene>
    <name evidence="10" type="ORF">V466_22805</name>
</gene>
<dbReference type="AlphaFoldDB" id="A0A059KY79"/>
<dbReference type="CDD" id="cd00383">
    <property type="entry name" value="trans_reg_C"/>
    <property type="match status" value="1"/>
</dbReference>
<dbReference type="Pfam" id="PF00072">
    <property type="entry name" value="Response_reg"/>
    <property type="match status" value="1"/>
</dbReference>
<dbReference type="CDD" id="cd17574">
    <property type="entry name" value="REC_OmpR"/>
    <property type="match status" value="1"/>
</dbReference>
<evidence type="ECO:0000256" key="2">
    <source>
        <dbReference type="ARBA" id="ARBA00023012"/>
    </source>
</evidence>
<dbReference type="FunFam" id="1.10.10.10:FF:000058">
    <property type="entry name" value="DNA-binding response OmpR family regulator"/>
    <property type="match status" value="1"/>
</dbReference>
<dbReference type="PROSITE" id="PS50110">
    <property type="entry name" value="RESPONSE_REGULATORY"/>
    <property type="match status" value="1"/>
</dbReference>
<dbReference type="Proteomes" id="UP000026739">
    <property type="component" value="Unassembled WGS sequence"/>
</dbReference>
<dbReference type="InterPro" id="IPR001867">
    <property type="entry name" value="OmpR/PhoB-type_DNA-bd"/>
</dbReference>
<evidence type="ECO:0000256" key="5">
    <source>
        <dbReference type="ARBA" id="ARBA00023163"/>
    </source>
</evidence>
<dbReference type="eggNOG" id="COG0745">
    <property type="taxonomic scope" value="Bacteria"/>
</dbReference>